<dbReference type="EMBL" id="JBHSCQ010000006">
    <property type="protein sequence ID" value="MFC4265080.1"/>
    <property type="molecule type" value="Genomic_DNA"/>
</dbReference>
<keyword evidence="2" id="KW-1185">Reference proteome</keyword>
<dbReference type="Gene3D" id="6.10.80.10">
    <property type="entry name" value="Hexameric tyrosine-coordinated heme protein (HTHP)"/>
    <property type="match status" value="1"/>
</dbReference>
<sequence length="87" mass="9163">MAAYGANKGETVELIPGGTLITATPEEGRALAMLMARKSIGAIQPDAEVRKSLRPEYSTSADSLTGAAHVVAIEFATVAAANKYWRK</sequence>
<dbReference type="InterPro" id="IPR038125">
    <property type="entry name" value="HTHP_sf"/>
</dbReference>
<organism evidence="1 2">
    <name type="scientific">Arthrobacter cryoconiti</name>
    <dbReference type="NCBI Taxonomy" id="748907"/>
    <lineage>
        <taxon>Bacteria</taxon>
        <taxon>Bacillati</taxon>
        <taxon>Actinomycetota</taxon>
        <taxon>Actinomycetes</taxon>
        <taxon>Micrococcales</taxon>
        <taxon>Micrococcaceae</taxon>
        <taxon>Arthrobacter</taxon>
    </lineage>
</organism>
<gene>
    <name evidence="1" type="ORF">ACFOW9_05655</name>
</gene>
<dbReference type="InterPro" id="IPR021111">
    <property type="entry name" value="Hexamer_Tyr-coord_heme_pr_HTHP"/>
</dbReference>
<comment type="caution">
    <text evidence="1">The sequence shown here is derived from an EMBL/GenBank/DDBJ whole genome shotgun (WGS) entry which is preliminary data.</text>
</comment>
<protein>
    <submittedName>
        <fullName evidence="1">Hexameric tyrosine-coordinated heme protein</fullName>
    </submittedName>
</protein>
<dbReference type="Proteomes" id="UP001595773">
    <property type="component" value="Unassembled WGS sequence"/>
</dbReference>
<accession>A0ABV8QXW2</accession>
<proteinExistence type="predicted"/>
<reference evidence="2" key="1">
    <citation type="journal article" date="2019" name="Int. J. Syst. Evol. Microbiol.">
        <title>The Global Catalogue of Microorganisms (GCM) 10K type strain sequencing project: providing services to taxonomists for standard genome sequencing and annotation.</title>
        <authorList>
            <consortium name="The Broad Institute Genomics Platform"/>
            <consortium name="The Broad Institute Genome Sequencing Center for Infectious Disease"/>
            <person name="Wu L."/>
            <person name="Ma J."/>
        </authorList>
    </citation>
    <scope>NUCLEOTIDE SEQUENCE [LARGE SCALE GENOMIC DNA]</scope>
    <source>
        <strain evidence="2">CGMCC 1.10698</strain>
    </source>
</reference>
<evidence type="ECO:0000313" key="1">
    <source>
        <dbReference type="EMBL" id="MFC4265080.1"/>
    </source>
</evidence>
<evidence type="ECO:0000313" key="2">
    <source>
        <dbReference type="Proteomes" id="UP001595773"/>
    </source>
</evidence>
<dbReference type="Pfam" id="PF11534">
    <property type="entry name" value="HTHP"/>
    <property type="match status" value="1"/>
</dbReference>
<name>A0ABV8QXW2_9MICC</name>
<dbReference type="RefSeq" id="WP_230067115.1">
    <property type="nucleotide sequence ID" value="NZ_BAABLL010000003.1"/>
</dbReference>